<dbReference type="Proteomes" id="UP000288805">
    <property type="component" value="Unassembled WGS sequence"/>
</dbReference>
<name>A0A438GCD0_VITVI</name>
<dbReference type="Gene3D" id="3.30.420.10">
    <property type="entry name" value="Ribonuclease H-like superfamily/Ribonuclease H"/>
    <property type="match status" value="1"/>
</dbReference>
<proteinExistence type="predicted"/>
<protein>
    <submittedName>
        <fullName evidence="1">Uncharacterized protein</fullName>
    </submittedName>
</protein>
<accession>A0A438GCD0</accession>
<dbReference type="GO" id="GO:0003676">
    <property type="term" value="F:nucleic acid binding"/>
    <property type="evidence" value="ECO:0007669"/>
    <property type="project" value="InterPro"/>
</dbReference>
<dbReference type="InterPro" id="IPR012337">
    <property type="entry name" value="RNaseH-like_sf"/>
</dbReference>
<evidence type="ECO:0000313" key="1">
    <source>
        <dbReference type="EMBL" id="RVW69846.1"/>
    </source>
</evidence>
<dbReference type="AlphaFoldDB" id="A0A438GCD0"/>
<sequence length="102" mass="11300">MDIVSPLPVAAAQKKLLLIATNYFSKWVESKAYASIKDKDVSKFVWRNIACLYGILQAIVAIIPTEIGMPTAKTTVQGQRDENQELKIHLDQADKSRGNVAI</sequence>
<comment type="caution">
    <text evidence="1">The sequence shown here is derived from an EMBL/GenBank/DDBJ whole genome shotgun (WGS) entry which is preliminary data.</text>
</comment>
<organism evidence="1 2">
    <name type="scientific">Vitis vinifera</name>
    <name type="common">Grape</name>
    <dbReference type="NCBI Taxonomy" id="29760"/>
    <lineage>
        <taxon>Eukaryota</taxon>
        <taxon>Viridiplantae</taxon>
        <taxon>Streptophyta</taxon>
        <taxon>Embryophyta</taxon>
        <taxon>Tracheophyta</taxon>
        <taxon>Spermatophyta</taxon>
        <taxon>Magnoliopsida</taxon>
        <taxon>eudicotyledons</taxon>
        <taxon>Gunneridae</taxon>
        <taxon>Pentapetalae</taxon>
        <taxon>rosids</taxon>
        <taxon>Vitales</taxon>
        <taxon>Vitaceae</taxon>
        <taxon>Viteae</taxon>
        <taxon>Vitis</taxon>
    </lineage>
</organism>
<dbReference type="InterPro" id="IPR036397">
    <property type="entry name" value="RNaseH_sf"/>
</dbReference>
<dbReference type="EMBL" id="QGNW01000480">
    <property type="protein sequence ID" value="RVW69846.1"/>
    <property type="molecule type" value="Genomic_DNA"/>
</dbReference>
<reference evidence="1 2" key="1">
    <citation type="journal article" date="2018" name="PLoS Genet.">
        <title>Population sequencing reveals clonal diversity and ancestral inbreeding in the grapevine cultivar Chardonnay.</title>
        <authorList>
            <person name="Roach M.J."/>
            <person name="Johnson D.L."/>
            <person name="Bohlmann J."/>
            <person name="van Vuuren H.J."/>
            <person name="Jones S.J."/>
            <person name="Pretorius I.S."/>
            <person name="Schmidt S.A."/>
            <person name="Borneman A.R."/>
        </authorList>
    </citation>
    <scope>NUCLEOTIDE SEQUENCE [LARGE SCALE GENOMIC DNA]</scope>
    <source>
        <strain evidence="2">cv. Chardonnay</strain>
        <tissue evidence="1">Leaf</tissue>
    </source>
</reference>
<evidence type="ECO:0000313" key="2">
    <source>
        <dbReference type="Proteomes" id="UP000288805"/>
    </source>
</evidence>
<dbReference type="SUPFAM" id="SSF53098">
    <property type="entry name" value="Ribonuclease H-like"/>
    <property type="match status" value="1"/>
</dbReference>
<gene>
    <name evidence="1" type="ORF">CK203_060715</name>
</gene>